<dbReference type="SUPFAM" id="SSF74653">
    <property type="entry name" value="TolA/TonB C-terminal domain"/>
    <property type="match status" value="1"/>
</dbReference>
<evidence type="ECO:0000313" key="3">
    <source>
        <dbReference type="EMBL" id="ACF13169.1"/>
    </source>
</evidence>
<evidence type="ECO:0008006" key="5">
    <source>
        <dbReference type="Google" id="ProtNLM"/>
    </source>
</evidence>
<reference evidence="3 4" key="1">
    <citation type="submission" date="2008-06" db="EMBL/GenBank/DDBJ databases">
        <title>Complete sequence of Chloroherpeton thalassium ATCC 35110.</title>
        <authorList>
            <consortium name="US DOE Joint Genome Institute"/>
            <person name="Lucas S."/>
            <person name="Copeland A."/>
            <person name="Lapidus A."/>
            <person name="Glavina del Rio T."/>
            <person name="Dalin E."/>
            <person name="Tice H."/>
            <person name="Bruce D."/>
            <person name="Goodwin L."/>
            <person name="Pitluck S."/>
            <person name="Schmutz J."/>
            <person name="Larimer F."/>
            <person name="Land M."/>
            <person name="Hauser L."/>
            <person name="Kyrpides N."/>
            <person name="Mikhailova N."/>
            <person name="Liu Z."/>
            <person name="Li T."/>
            <person name="Zhao F."/>
            <person name="Overmann J."/>
            <person name="Bryant D.A."/>
            <person name="Richardson P."/>
        </authorList>
    </citation>
    <scope>NUCLEOTIDE SEQUENCE [LARGE SCALE GENOMIC DNA]</scope>
    <source>
        <strain evidence="4">ATCC 35110 / GB-78</strain>
    </source>
</reference>
<evidence type="ECO:0000313" key="4">
    <source>
        <dbReference type="Proteomes" id="UP000001208"/>
    </source>
</evidence>
<dbReference type="STRING" id="517418.Ctha_0700"/>
<organism evidence="3 4">
    <name type="scientific">Chloroherpeton thalassium (strain ATCC 35110 / GB-78)</name>
    <dbReference type="NCBI Taxonomy" id="517418"/>
    <lineage>
        <taxon>Bacteria</taxon>
        <taxon>Pseudomonadati</taxon>
        <taxon>Chlorobiota</taxon>
        <taxon>Chlorobiia</taxon>
        <taxon>Chlorobiales</taxon>
        <taxon>Chloroherpetonaceae</taxon>
        <taxon>Chloroherpeton</taxon>
    </lineage>
</organism>
<dbReference type="KEGG" id="cts:Ctha_0700"/>
<dbReference type="EMBL" id="CP001100">
    <property type="protein sequence ID" value="ACF13169.1"/>
    <property type="molecule type" value="Genomic_DNA"/>
</dbReference>
<feature type="signal peptide" evidence="2">
    <location>
        <begin position="1"/>
        <end position="23"/>
    </location>
</feature>
<dbReference type="AlphaFoldDB" id="B3QVW2"/>
<sequence>MRLRFSTALVAIAAIGFSGMLFSGCSGCSKKGDDADLLKPDSAAQVDYLKQYEKTLAEPEQQDKAGLIKKEYSTQEAAPQAEETPTTTAKTTVQDPYDLMEPVLDDLENKLSPIIDRAWRQRGLKGYIEFDLQVGPDGRVAKFNLVHSDVDAATLSTVKAIARSTRFEPHDEKYGNMNTPPLKFLSP</sequence>
<dbReference type="PROSITE" id="PS51257">
    <property type="entry name" value="PROKAR_LIPOPROTEIN"/>
    <property type="match status" value="1"/>
</dbReference>
<protein>
    <recommendedName>
        <fullName evidence="5">TonB family protein</fullName>
    </recommendedName>
</protein>
<feature type="compositionally biased region" description="Low complexity" evidence="1">
    <location>
        <begin position="74"/>
        <end position="92"/>
    </location>
</feature>
<feature type="chain" id="PRO_5002797695" description="TonB family protein" evidence="2">
    <location>
        <begin position="24"/>
        <end position="187"/>
    </location>
</feature>
<dbReference type="RefSeq" id="WP_012499253.1">
    <property type="nucleotide sequence ID" value="NC_011026.1"/>
</dbReference>
<name>B3QVW2_CHLT3</name>
<dbReference type="eggNOG" id="ENOG502ZVM8">
    <property type="taxonomic scope" value="Bacteria"/>
</dbReference>
<evidence type="ECO:0000256" key="1">
    <source>
        <dbReference type="SAM" id="MobiDB-lite"/>
    </source>
</evidence>
<keyword evidence="4" id="KW-1185">Reference proteome</keyword>
<evidence type="ECO:0000256" key="2">
    <source>
        <dbReference type="SAM" id="SignalP"/>
    </source>
</evidence>
<proteinExistence type="predicted"/>
<dbReference type="HOGENOM" id="CLU_1445269_0_0_10"/>
<accession>B3QVW2</accession>
<dbReference type="Proteomes" id="UP000001208">
    <property type="component" value="Chromosome"/>
</dbReference>
<gene>
    <name evidence="3" type="ordered locus">Ctha_0700</name>
</gene>
<feature type="region of interest" description="Disordered" evidence="1">
    <location>
        <begin position="73"/>
        <end position="95"/>
    </location>
</feature>
<keyword evidence="2" id="KW-0732">Signal</keyword>